<evidence type="ECO:0000313" key="4">
    <source>
        <dbReference type="EMBL" id="KAK8953869.1"/>
    </source>
</evidence>
<keyword evidence="2" id="KW-0862">Zinc</keyword>
<name>A0AAP0BYT1_9ASPA</name>
<sequence>MEDFMTLNTSPILLTGLSIEAMTGRIYTRAMFKRFQDEFKLSFECLHKKLSTNANYITYTVGLAKDDVFKWSTVKYNESDAIQVTCECSKFETEGYVCMHIIHILLKKSASYT</sequence>
<dbReference type="PROSITE" id="PS50966">
    <property type="entry name" value="ZF_SWIM"/>
    <property type="match status" value="1"/>
</dbReference>
<comment type="function">
    <text evidence="2">Putative transcription activator involved in regulating light control of development.</text>
</comment>
<dbReference type="GO" id="GO:0006355">
    <property type="term" value="P:regulation of DNA-templated transcription"/>
    <property type="evidence" value="ECO:0007669"/>
    <property type="project" value="UniProtKB-UniRule"/>
</dbReference>
<keyword evidence="5" id="KW-1185">Reference proteome</keyword>
<gene>
    <name evidence="4" type="ORF">KSP39_PZI002466</name>
</gene>
<dbReference type="GO" id="GO:0005634">
    <property type="term" value="C:nucleus"/>
    <property type="evidence" value="ECO:0007669"/>
    <property type="project" value="UniProtKB-SubCell"/>
</dbReference>
<dbReference type="PANTHER" id="PTHR31669:SF283">
    <property type="entry name" value="PROTEIN FAR1-RELATED SEQUENCE"/>
    <property type="match status" value="1"/>
</dbReference>
<evidence type="ECO:0000313" key="5">
    <source>
        <dbReference type="Proteomes" id="UP001418222"/>
    </source>
</evidence>
<organism evidence="4 5">
    <name type="scientific">Platanthera zijinensis</name>
    <dbReference type="NCBI Taxonomy" id="2320716"/>
    <lineage>
        <taxon>Eukaryota</taxon>
        <taxon>Viridiplantae</taxon>
        <taxon>Streptophyta</taxon>
        <taxon>Embryophyta</taxon>
        <taxon>Tracheophyta</taxon>
        <taxon>Spermatophyta</taxon>
        <taxon>Magnoliopsida</taxon>
        <taxon>Liliopsida</taxon>
        <taxon>Asparagales</taxon>
        <taxon>Orchidaceae</taxon>
        <taxon>Orchidoideae</taxon>
        <taxon>Orchideae</taxon>
        <taxon>Orchidinae</taxon>
        <taxon>Platanthera</taxon>
    </lineage>
</organism>
<dbReference type="GO" id="GO:0008270">
    <property type="term" value="F:zinc ion binding"/>
    <property type="evidence" value="ECO:0007669"/>
    <property type="project" value="UniProtKB-UniRule"/>
</dbReference>
<comment type="caution">
    <text evidence="4">The sequence shown here is derived from an EMBL/GenBank/DDBJ whole genome shotgun (WGS) entry which is preliminary data.</text>
</comment>
<keyword evidence="2" id="KW-0539">Nucleus</keyword>
<evidence type="ECO:0000256" key="1">
    <source>
        <dbReference type="PROSITE-ProRule" id="PRU00325"/>
    </source>
</evidence>
<keyword evidence="1 2" id="KW-0863">Zinc-finger</keyword>
<reference evidence="4 5" key="1">
    <citation type="journal article" date="2022" name="Nat. Plants">
        <title>Genomes of leafy and leafless Platanthera orchids illuminate the evolution of mycoheterotrophy.</title>
        <authorList>
            <person name="Li M.H."/>
            <person name="Liu K.W."/>
            <person name="Li Z."/>
            <person name="Lu H.C."/>
            <person name="Ye Q.L."/>
            <person name="Zhang D."/>
            <person name="Wang J.Y."/>
            <person name="Li Y.F."/>
            <person name="Zhong Z.M."/>
            <person name="Liu X."/>
            <person name="Yu X."/>
            <person name="Liu D.K."/>
            <person name="Tu X.D."/>
            <person name="Liu B."/>
            <person name="Hao Y."/>
            <person name="Liao X.Y."/>
            <person name="Jiang Y.T."/>
            <person name="Sun W.H."/>
            <person name="Chen J."/>
            <person name="Chen Y.Q."/>
            <person name="Ai Y."/>
            <person name="Zhai J.W."/>
            <person name="Wu S.S."/>
            <person name="Zhou Z."/>
            <person name="Hsiao Y.Y."/>
            <person name="Wu W.L."/>
            <person name="Chen Y.Y."/>
            <person name="Lin Y.F."/>
            <person name="Hsu J.L."/>
            <person name="Li C.Y."/>
            <person name="Wang Z.W."/>
            <person name="Zhao X."/>
            <person name="Zhong W.Y."/>
            <person name="Ma X.K."/>
            <person name="Ma L."/>
            <person name="Huang J."/>
            <person name="Chen G.Z."/>
            <person name="Huang M.Z."/>
            <person name="Huang L."/>
            <person name="Peng D.H."/>
            <person name="Luo Y.B."/>
            <person name="Zou S.Q."/>
            <person name="Chen S.P."/>
            <person name="Lan S."/>
            <person name="Tsai W.C."/>
            <person name="Van de Peer Y."/>
            <person name="Liu Z.J."/>
        </authorList>
    </citation>
    <scope>NUCLEOTIDE SEQUENCE [LARGE SCALE GENOMIC DNA]</scope>
    <source>
        <strain evidence="4">Lor287</strain>
    </source>
</reference>
<protein>
    <recommendedName>
        <fullName evidence="2">Protein FAR1-RELATED SEQUENCE</fullName>
    </recommendedName>
</protein>
<feature type="domain" description="SWIM-type" evidence="3">
    <location>
        <begin position="72"/>
        <end position="109"/>
    </location>
</feature>
<dbReference type="PANTHER" id="PTHR31669">
    <property type="entry name" value="PROTEIN FAR1-RELATED SEQUENCE 10-RELATED"/>
    <property type="match status" value="1"/>
</dbReference>
<comment type="similarity">
    <text evidence="2">Belongs to the FHY3/FAR1 family.</text>
</comment>
<dbReference type="InterPro" id="IPR007527">
    <property type="entry name" value="Znf_SWIM"/>
</dbReference>
<proteinExistence type="inferred from homology"/>
<dbReference type="InterPro" id="IPR031052">
    <property type="entry name" value="FHY3/FAR1"/>
</dbReference>
<evidence type="ECO:0000259" key="3">
    <source>
        <dbReference type="PROSITE" id="PS50966"/>
    </source>
</evidence>
<dbReference type="Proteomes" id="UP001418222">
    <property type="component" value="Unassembled WGS sequence"/>
</dbReference>
<comment type="subcellular location">
    <subcellularLocation>
        <location evidence="2">Nucleus</location>
    </subcellularLocation>
</comment>
<accession>A0AAP0BYT1</accession>
<dbReference type="EMBL" id="JBBWWQ010000002">
    <property type="protein sequence ID" value="KAK8953869.1"/>
    <property type="molecule type" value="Genomic_DNA"/>
</dbReference>
<dbReference type="AlphaFoldDB" id="A0AAP0BYT1"/>
<keyword evidence="2" id="KW-0479">Metal-binding</keyword>
<evidence type="ECO:0000256" key="2">
    <source>
        <dbReference type="RuleBase" id="RU367018"/>
    </source>
</evidence>